<accession>A0A540N6F8</accession>
<keyword evidence="3" id="KW-1185">Reference proteome</keyword>
<proteinExistence type="predicted"/>
<evidence type="ECO:0000313" key="3">
    <source>
        <dbReference type="Proteomes" id="UP000315295"/>
    </source>
</evidence>
<comment type="caution">
    <text evidence="2">The sequence shown here is derived from an EMBL/GenBank/DDBJ whole genome shotgun (WGS) entry which is preliminary data.</text>
</comment>
<reference evidence="2 3" key="1">
    <citation type="journal article" date="2019" name="G3 (Bethesda)">
        <title>Sequencing of a Wild Apple (Malus baccata) Genome Unravels the Differences Between Cultivated and Wild Apple Species Regarding Disease Resistance and Cold Tolerance.</title>
        <authorList>
            <person name="Chen X."/>
        </authorList>
    </citation>
    <scope>NUCLEOTIDE SEQUENCE [LARGE SCALE GENOMIC DNA]</scope>
    <source>
        <strain evidence="3">cv. Shandingzi</strain>
        <tissue evidence="2">Leaves</tissue>
    </source>
</reference>
<dbReference type="AlphaFoldDB" id="A0A540N6F8"/>
<dbReference type="EMBL" id="VIEB01000100">
    <property type="protein sequence ID" value="TQE06632.1"/>
    <property type="molecule type" value="Genomic_DNA"/>
</dbReference>
<sequence>MTPHNDWFSSLKEFDDGVVFMGDDNPCTTKGIGTVRLKLHDGMVKELTGVRYVPNLKKNIISLGTLESKGFMFHSDGQTLKVIYDALVVMKAP</sequence>
<dbReference type="STRING" id="106549.A0A540N6F8"/>
<feature type="domain" description="Retrovirus-related Pol polyprotein from transposon TNT 1-94-like beta-barrel" evidence="1">
    <location>
        <begin position="1"/>
        <end position="71"/>
    </location>
</feature>
<dbReference type="InterPro" id="IPR054722">
    <property type="entry name" value="PolX-like_BBD"/>
</dbReference>
<dbReference type="Pfam" id="PF22936">
    <property type="entry name" value="Pol_BBD"/>
    <property type="match status" value="1"/>
</dbReference>
<organism evidence="2 3">
    <name type="scientific">Malus baccata</name>
    <name type="common">Siberian crab apple</name>
    <name type="synonym">Pyrus baccata</name>
    <dbReference type="NCBI Taxonomy" id="106549"/>
    <lineage>
        <taxon>Eukaryota</taxon>
        <taxon>Viridiplantae</taxon>
        <taxon>Streptophyta</taxon>
        <taxon>Embryophyta</taxon>
        <taxon>Tracheophyta</taxon>
        <taxon>Spermatophyta</taxon>
        <taxon>Magnoliopsida</taxon>
        <taxon>eudicotyledons</taxon>
        <taxon>Gunneridae</taxon>
        <taxon>Pentapetalae</taxon>
        <taxon>rosids</taxon>
        <taxon>fabids</taxon>
        <taxon>Rosales</taxon>
        <taxon>Rosaceae</taxon>
        <taxon>Amygdaloideae</taxon>
        <taxon>Maleae</taxon>
        <taxon>Malus</taxon>
    </lineage>
</organism>
<gene>
    <name evidence="2" type="ORF">C1H46_007698</name>
</gene>
<name>A0A540N6F8_MALBA</name>
<protein>
    <recommendedName>
        <fullName evidence="1">Retrovirus-related Pol polyprotein from transposon TNT 1-94-like beta-barrel domain-containing protein</fullName>
    </recommendedName>
</protein>
<dbReference type="Proteomes" id="UP000315295">
    <property type="component" value="Unassembled WGS sequence"/>
</dbReference>
<evidence type="ECO:0000259" key="1">
    <source>
        <dbReference type="Pfam" id="PF22936"/>
    </source>
</evidence>
<evidence type="ECO:0000313" key="2">
    <source>
        <dbReference type="EMBL" id="TQE06632.1"/>
    </source>
</evidence>